<sequence>MPSSSVYPPLVANDSPPQANMFQPGGGMVISGGTFIQQNQTSQALHHCHEADDGFKHLQAHVAPTAYATQQAGDAPKCHPNTRTAVLDDTWNWIILLTTRIHWVLWLYGAAGAGKSAICRSIVEHCLQEHVVIARFFFFRTDPYRNAIHPVVATLVNQLIKQIPDLASLVIPRIQADPLIFKQSFETQFETLIYEPLRQLHLESPFQKAILFLVDGVDECEGDANQGTLISTLIRLLQSNTIPIIVLFASRPENQIKAQFHSPKAYTNTYPLALDAHYLPDEDIRTFLDDSFADIHASHPFKHLIPDEWPAPALVQEIVTKSSGQFIYTGSLTPFAQLDALYHHILSQVQDLDLTMMVLAYVVIGSPSSIIWYIMQGLDLWGGKLSLSLADLSSVVSHGTDLFSSTVEFLHASLPDFLLDPARSGRYHIDRATYSTRILTSWLGVKHTMHPYIENITPFFAYVKPSPELREAYIAFHTRLADPDCVEGVSMEYSSDWVYYLETLHRMVRRGIYIDPSIFCNTKNDITHSGFWRCSKPAGTG</sequence>
<evidence type="ECO:0000259" key="2">
    <source>
        <dbReference type="Pfam" id="PF24883"/>
    </source>
</evidence>
<dbReference type="Proteomes" id="UP000054270">
    <property type="component" value="Unassembled WGS sequence"/>
</dbReference>
<dbReference type="InterPro" id="IPR056884">
    <property type="entry name" value="NPHP3-like_N"/>
</dbReference>
<protein>
    <recommendedName>
        <fullName evidence="2">Nephrocystin 3-like N-terminal domain-containing protein</fullName>
    </recommendedName>
</protein>
<proteinExistence type="predicted"/>
<dbReference type="SUPFAM" id="SSF52540">
    <property type="entry name" value="P-loop containing nucleoside triphosphate hydrolases"/>
    <property type="match status" value="1"/>
</dbReference>
<dbReference type="PANTHER" id="PTHR10039:SF14">
    <property type="entry name" value="NACHT DOMAIN-CONTAINING PROTEIN"/>
    <property type="match status" value="1"/>
</dbReference>
<name>A0A0D2PFL5_HYPSF</name>
<dbReference type="Pfam" id="PF24883">
    <property type="entry name" value="NPHP3_N"/>
    <property type="match status" value="1"/>
</dbReference>
<keyword evidence="4" id="KW-1185">Reference proteome</keyword>
<dbReference type="AlphaFoldDB" id="A0A0D2PFL5"/>
<gene>
    <name evidence="3" type="ORF">HYPSUDRAFT_221447</name>
</gene>
<dbReference type="EMBL" id="KN817518">
    <property type="protein sequence ID" value="KJA29544.1"/>
    <property type="molecule type" value="Genomic_DNA"/>
</dbReference>
<evidence type="ECO:0000313" key="4">
    <source>
        <dbReference type="Proteomes" id="UP000054270"/>
    </source>
</evidence>
<dbReference type="Gene3D" id="3.40.50.300">
    <property type="entry name" value="P-loop containing nucleotide triphosphate hydrolases"/>
    <property type="match status" value="1"/>
</dbReference>
<dbReference type="OrthoDB" id="3027122at2759"/>
<feature type="domain" description="Nephrocystin 3-like N-terminal" evidence="2">
    <location>
        <begin position="102"/>
        <end position="251"/>
    </location>
</feature>
<accession>A0A0D2PFL5</accession>
<dbReference type="PANTHER" id="PTHR10039">
    <property type="entry name" value="AMELOGENIN"/>
    <property type="match status" value="1"/>
</dbReference>
<evidence type="ECO:0000256" key="1">
    <source>
        <dbReference type="ARBA" id="ARBA00022737"/>
    </source>
</evidence>
<organism evidence="3 4">
    <name type="scientific">Hypholoma sublateritium (strain FD-334 SS-4)</name>
    <dbReference type="NCBI Taxonomy" id="945553"/>
    <lineage>
        <taxon>Eukaryota</taxon>
        <taxon>Fungi</taxon>
        <taxon>Dikarya</taxon>
        <taxon>Basidiomycota</taxon>
        <taxon>Agaricomycotina</taxon>
        <taxon>Agaricomycetes</taxon>
        <taxon>Agaricomycetidae</taxon>
        <taxon>Agaricales</taxon>
        <taxon>Agaricineae</taxon>
        <taxon>Strophariaceae</taxon>
        <taxon>Hypholoma</taxon>
    </lineage>
</organism>
<keyword evidence="1" id="KW-0677">Repeat</keyword>
<dbReference type="STRING" id="945553.A0A0D2PFL5"/>
<reference evidence="4" key="1">
    <citation type="submission" date="2014-04" db="EMBL/GenBank/DDBJ databases">
        <title>Evolutionary Origins and Diversification of the Mycorrhizal Mutualists.</title>
        <authorList>
            <consortium name="DOE Joint Genome Institute"/>
            <consortium name="Mycorrhizal Genomics Consortium"/>
            <person name="Kohler A."/>
            <person name="Kuo A."/>
            <person name="Nagy L.G."/>
            <person name="Floudas D."/>
            <person name="Copeland A."/>
            <person name="Barry K.W."/>
            <person name="Cichocki N."/>
            <person name="Veneault-Fourrey C."/>
            <person name="LaButti K."/>
            <person name="Lindquist E.A."/>
            <person name="Lipzen A."/>
            <person name="Lundell T."/>
            <person name="Morin E."/>
            <person name="Murat C."/>
            <person name="Riley R."/>
            <person name="Ohm R."/>
            <person name="Sun H."/>
            <person name="Tunlid A."/>
            <person name="Henrissat B."/>
            <person name="Grigoriev I.V."/>
            <person name="Hibbett D.S."/>
            <person name="Martin F."/>
        </authorList>
    </citation>
    <scope>NUCLEOTIDE SEQUENCE [LARGE SCALE GENOMIC DNA]</scope>
    <source>
        <strain evidence="4">FD-334 SS-4</strain>
    </source>
</reference>
<evidence type="ECO:0000313" key="3">
    <source>
        <dbReference type="EMBL" id="KJA29544.1"/>
    </source>
</evidence>
<dbReference type="InterPro" id="IPR027417">
    <property type="entry name" value="P-loop_NTPase"/>
</dbReference>